<evidence type="ECO:0000313" key="2">
    <source>
        <dbReference type="Proteomes" id="UP000317646"/>
    </source>
</evidence>
<protein>
    <submittedName>
        <fullName evidence="1">Uncharacterized protein</fullName>
    </submittedName>
</protein>
<organism evidence="1 2">
    <name type="scientific">Hymenobacter nivis</name>
    <dbReference type="NCBI Taxonomy" id="1850093"/>
    <lineage>
        <taxon>Bacteria</taxon>
        <taxon>Pseudomonadati</taxon>
        <taxon>Bacteroidota</taxon>
        <taxon>Cytophagia</taxon>
        <taxon>Cytophagales</taxon>
        <taxon>Hymenobacteraceae</taxon>
        <taxon>Hymenobacter</taxon>
    </lineage>
</organism>
<proteinExistence type="predicted"/>
<keyword evidence="2" id="KW-1185">Reference proteome</keyword>
<dbReference type="AlphaFoldDB" id="A0A502GZN7"/>
<sequence>MFPQNASPDGQRHPCFIDGAGRLCAVGYLVAKTAGRPAAERINQRFQYSNLLDMRDKGLGRWVAQSGLSLADCALIQPTYGPSYIPVATGNNIPTGYGTASAVLVGLNASAMVLNASDAGRQAGRWLPWLTMASGTTQLVLGATRFPEEPVTTFNGSSLPTNESQKLLSMANIGVGTATVLFGAWNLLHRPAATSQGPRTSWNVGPAPAGAGQRADGMSLFLARRF</sequence>
<dbReference type="EMBL" id="RCYZ01000002">
    <property type="protein sequence ID" value="TPG67025.1"/>
    <property type="molecule type" value="Genomic_DNA"/>
</dbReference>
<dbReference type="Proteomes" id="UP000317646">
    <property type="component" value="Unassembled WGS sequence"/>
</dbReference>
<evidence type="ECO:0000313" key="1">
    <source>
        <dbReference type="EMBL" id="TPG67025.1"/>
    </source>
</evidence>
<accession>A0A502GZN7</accession>
<comment type="caution">
    <text evidence="1">The sequence shown here is derived from an EMBL/GenBank/DDBJ whole genome shotgun (WGS) entry which is preliminary data.</text>
</comment>
<reference evidence="1 2" key="1">
    <citation type="journal article" date="2019" name="Environ. Microbiol.">
        <title>Species interactions and distinct microbial communities in high Arctic permafrost affected cryosols are associated with the CH4 and CO2 gas fluxes.</title>
        <authorList>
            <person name="Altshuler I."/>
            <person name="Hamel J."/>
            <person name="Turney S."/>
            <person name="Magnuson E."/>
            <person name="Levesque R."/>
            <person name="Greer C."/>
            <person name="Whyte L.G."/>
        </authorList>
    </citation>
    <scope>NUCLEOTIDE SEQUENCE [LARGE SCALE GENOMIC DNA]</scope>
    <source>
        <strain evidence="1 2">S9.2P</strain>
    </source>
</reference>
<gene>
    <name evidence="1" type="ORF">EAH73_04595</name>
</gene>
<name>A0A502GZN7_9BACT</name>